<dbReference type="Proteomes" id="UP000319209">
    <property type="component" value="Chromosome"/>
</dbReference>
<dbReference type="EMBL" id="CP041637">
    <property type="protein sequence ID" value="QDO95109.1"/>
    <property type="molecule type" value="Genomic_DNA"/>
</dbReference>
<dbReference type="AlphaFoldDB" id="A0A516GUA7"/>
<dbReference type="InterPro" id="IPR032710">
    <property type="entry name" value="NTF2-like_dom_sf"/>
</dbReference>
<evidence type="ECO:0000313" key="3">
    <source>
        <dbReference type="Proteomes" id="UP000319209"/>
    </source>
</evidence>
<dbReference type="InterPro" id="IPR048469">
    <property type="entry name" value="YchJ-like_M"/>
</dbReference>
<dbReference type="Gene3D" id="3.10.450.50">
    <property type="match status" value="1"/>
</dbReference>
<name>A0A516GUA7_9FLAO</name>
<keyword evidence="3" id="KW-1185">Reference proteome</keyword>
<accession>A0A516GUA7</accession>
<dbReference type="RefSeq" id="WP_143382017.1">
    <property type="nucleotide sequence ID" value="NZ_CP041637.1"/>
</dbReference>
<dbReference type="Pfam" id="PF17775">
    <property type="entry name" value="YchJ_M-like"/>
    <property type="match status" value="1"/>
</dbReference>
<reference evidence="2 3" key="1">
    <citation type="submission" date="2019-07" db="EMBL/GenBank/DDBJ databases">
        <title>Genome sequencing for Formosa sp. PS13.</title>
        <authorList>
            <person name="Park S.-J."/>
        </authorList>
    </citation>
    <scope>NUCLEOTIDE SEQUENCE [LARGE SCALE GENOMIC DNA]</scope>
    <source>
        <strain evidence="2 3">PS13</strain>
    </source>
</reference>
<evidence type="ECO:0000313" key="2">
    <source>
        <dbReference type="EMBL" id="QDO95109.1"/>
    </source>
</evidence>
<gene>
    <name evidence="2" type="ORF">FNB79_14385</name>
</gene>
<proteinExistence type="predicted"/>
<feature type="domain" description="YchJ-like middle NTF2-like" evidence="1">
    <location>
        <begin position="27"/>
        <end position="125"/>
    </location>
</feature>
<sequence length="127" mass="14777">MKCPCCSDKLYKDCCEIAHNDLKQVKTAVVLMRSRYSAFVFANGDYLMQSHHKSTRPVKEKKAIVKWAKSVDWIKLDILNTTKGMEDDTEGTVEFKAIFQEEGELQMIHENSRFIKENGCWYYVEAL</sequence>
<dbReference type="OrthoDB" id="21421at2"/>
<protein>
    <submittedName>
        <fullName evidence="2">Sec-C motif domain protein</fullName>
    </submittedName>
</protein>
<organism evidence="2 3">
    <name type="scientific">Formosa sediminum</name>
    <dbReference type="NCBI Taxonomy" id="2594004"/>
    <lineage>
        <taxon>Bacteria</taxon>
        <taxon>Pseudomonadati</taxon>
        <taxon>Bacteroidota</taxon>
        <taxon>Flavobacteriia</taxon>
        <taxon>Flavobacteriales</taxon>
        <taxon>Flavobacteriaceae</taxon>
        <taxon>Formosa</taxon>
    </lineage>
</organism>
<evidence type="ECO:0000259" key="1">
    <source>
        <dbReference type="Pfam" id="PF17775"/>
    </source>
</evidence>
<dbReference type="SUPFAM" id="SSF54427">
    <property type="entry name" value="NTF2-like"/>
    <property type="match status" value="1"/>
</dbReference>
<dbReference type="KEGG" id="fop:FNB79_14385"/>